<gene>
    <name evidence="2" type="ORF">BJ986_000053</name>
</gene>
<keyword evidence="1" id="KW-0472">Membrane</keyword>
<proteinExistence type="predicted"/>
<keyword evidence="1" id="KW-0812">Transmembrane</keyword>
<dbReference type="Proteomes" id="UP000573599">
    <property type="component" value="Unassembled WGS sequence"/>
</dbReference>
<evidence type="ECO:0000313" key="2">
    <source>
        <dbReference type="EMBL" id="NYG05566.1"/>
    </source>
</evidence>
<comment type="caution">
    <text evidence="2">The sequence shown here is derived from an EMBL/GenBank/DDBJ whole genome shotgun (WGS) entry which is preliminary data.</text>
</comment>
<sequence length="90" mass="10074">MTGRHSRVMSPAAHWRRYATIRLEQTGHFHAMPGWWKTMVLVGAVLTGLGFGQLQDGLLPGVVTLLAGIALTIYMMWLRRRAGGRGLIRF</sequence>
<keyword evidence="1" id="KW-1133">Transmembrane helix</keyword>
<feature type="transmembrane region" description="Helical" evidence="1">
    <location>
        <begin position="34"/>
        <end position="52"/>
    </location>
</feature>
<accession>A0A852WJ43</accession>
<feature type="transmembrane region" description="Helical" evidence="1">
    <location>
        <begin position="58"/>
        <end position="78"/>
    </location>
</feature>
<evidence type="ECO:0000256" key="1">
    <source>
        <dbReference type="SAM" id="Phobius"/>
    </source>
</evidence>
<organism evidence="2 3">
    <name type="scientific">Pedococcus badiiscoriae</name>
    <dbReference type="NCBI Taxonomy" id="642776"/>
    <lineage>
        <taxon>Bacteria</taxon>
        <taxon>Bacillati</taxon>
        <taxon>Actinomycetota</taxon>
        <taxon>Actinomycetes</taxon>
        <taxon>Micrococcales</taxon>
        <taxon>Intrasporangiaceae</taxon>
        <taxon>Pedococcus</taxon>
    </lineage>
</organism>
<keyword evidence="3" id="KW-1185">Reference proteome</keyword>
<protein>
    <submittedName>
        <fullName evidence="2">Uncharacterized protein</fullName>
    </submittedName>
</protein>
<dbReference type="EMBL" id="JACCAB010000001">
    <property type="protein sequence ID" value="NYG05566.1"/>
    <property type="molecule type" value="Genomic_DNA"/>
</dbReference>
<name>A0A852WJ43_9MICO</name>
<reference evidence="2 3" key="1">
    <citation type="submission" date="2020-07" db="EMBL/GenBank/DDBJ databases">
        <title>Sequencing the genomes of 1000 actinobacteria strains.</title>
        <authorList>
            <person name="Klenk H.-P."/>
        </authorList>
    </citation>
    <scope>NUCLEOTIDE SEQUENCE [LARGE SCALE GENOMIC DNA]</scope>
    <source>
        <strain evidence="2 3">DSM 23987</strain>
    </source>
</reference>
<evidence type="ECO:0000313" key="3">
    <source>
        <dbReference type="Proteomes" id="UP000573599"/>
    </source>
</evidence>
<dbReference type="RefSeq" id="WP_179420168.1">
    <property type="nucleotide sequence ID" value="NZ_JACCAB010000001.1"/>
</dbReference>
<dbReference type="AlphaFoldDB" id="A0A852WJ43"/>